<keyword evidence="2" id="KW-1185">Reference proteome</keyword>
<evidence type="ECO:0000313" key="1">
    <source>
        <dbReference type="EMBL" id="KAJ1187244.1"/>
    </source>
</evidence>
<comment type="caution">
    <text evidence="1">The sequence shown here is derived from an EMBL/GenBank/DDBJ whole genome shotgun (WGS) entry which is preliminary data.</text>
</comment>
<dbReference type="Proteomes" id="UP001066276">
    <property type="component" value="Chromosome 3_1"/>
</dbReference>
<proteinExistence type="predicted"/>
<reference evidence="1" key="1">
    <citation type="journal article" date="2022" name="bioRxiv">
        <title>Sequencing and chromosome-scale assembly of the giantPleurodeles waltlgenome.</title>
        <authorList>
            <person name="Brown T."/>
            <person name="Elewa A."/>
            <person name="Iarovenko S."/>
            <person name="Subramanian E."/>
            <person name="Araus A.J."/>
            <person name="Petzold A."/>
            <person name="Susuki M."/>
            <person name="Suzuki K.-i.T."/>
            <person name="Hayashi T."/>
            <person name="Toyoda A."/>
            <person name="Oliveira C."/>
            <person name="Osipova E."/>
            <person name="Leigh N.D."/>
            <person name="Simon A."/>
            <person name="Yun M.H."/>
        </authorList>
    </citation>
    <scope>NUCLEOTIDE SEQUENCE</scope>
    <source>
        <strain evidence="1">20211129_DDA</strain>
        <tissue evidence="1">Liver</tissue>
    </source>
</reference>
<protein>
    <submittedName>
        <fullName evidence="1">Uncharacterized protein</fullName>
    </submittedName>
</protein>
<evidence type="ECO:0000313" key="2">
    <source>
        <dbReference type="Proteomes" id="UP001066276"/>
    </source>
</evidence>
<sequence>MLHARYGALPGYTLTARRCSPGFGGVLNEHKALLPLRFSVRQLCAHGSSYCLTNALRASHSGAKERPLVDPTCNREANLRSGYFCLLRDRIAREAENQSGKDTITDMEFQTQSLCQYRQK</sequence>
<gene>
    <name evidence="1" type="ORF">NDU88_004023</name>
</gene>
<dbReference type="EMBL" id="JANPWB010000005">
    <property type="protein sequence ID" value="KAJ1187244.1"/>
    <property type="molecule type" value="Genomic_DNA"/>
</dbReference>
<organism evidence="1 2">
    <name type="scientific">Pleurodeles waltl</name>
    <name type="common">Iberian ribbed newt</name>
    <dbReference type="NCBI Taxonomy" id="8319"/>
    <lineage>
        <taxon>Eukaryota</taxon>
        <taxon>Metazoa</taxon>
        <taxon>Chordata</taxon>
        <taxon>Craniata</taxon>
        <taxon>Vertebrata</taxon>
        <taxon>Euteleostomi</taxon>
        <taxon>Amphibia</taxon>
        <taxon>Batrachia</taxon>
        <taxon>Caudata</taxon>
        <taxon>Salamandroidea</taxon>
        <taxon>Salamandridae</taxon>
        <taxon>Pleurodelinae</taxon>
        <taxon>Pleurodeles</taxon>
    </lineage>
</organism>
<name>A0AAV7UFQ3_PLEWA</name>
<accession>A0AAV7UFQ3</accession>
<dbReference type="AlphaFoldDB" id="A0AAV7UFQ3"/>